<keyword evidence="4 9" id="KW-0378">Hydrolase</keyword>
<keyword evidence="3 9" id="KW-0064">Aspartyl protease</keyword>
<evidence type="ECO:0000259" key="11">
    <source>
        <dbReference type="PROSITE" id="PS51767"/>
    </source>
</evidence>
<accession>A0A9N9TYV4</accession>
<feature type="active site" evidence="7">
    <location>
        <position position="83"/>
    </location>
</feature>
<evidence type="ECO:0000313" key="12">
    <source>
        <dbReference type="EMBL" id="CAG9863994.1"/>
    </source>
</evidence>
<evidence type="ECO:0000256" key="9">
    <source>
        <dbReference type="RuleBase" id="RU000454"/>
    </source>
</evidence>
<organism evidence="12 13">
    <name type="scientific">Phyllotreta striolata</name>
    <name type="common">Striped flea beetle</name>
    <name type="synonym">Crioceris striolata</name>
    <dbReference type="NCBI Taxonomy" id="444603"/>
    <lineage>
        <taxon>Eukaryota</taxon>
        <taxon>Metazoa</taxon>
        <taxon>Ecdysozoa</taxon>
        <taxon>Arthropoda</taxon>
        <taxon>Hexapoda</taxon>
        <taxon>Insecta</taxon>
        <taxon>Pterygota</taxon>
        <taxon>Neoptera</taxon>
        <taxon>Endopterygota</taxon>
        <taxon>Coleoptera</taxon>
        <taxon>Polyphaga</taxon>
        <taxon>Cucujiformia</taxon>
        <taxon>Chrysomeloidea</taxon>
        <taxon>Chrysomelidae</taxon>
        <taxon>Galerucinae</taxon>
        <taxon>Alticini</taxon>
        <taxon>Phyllotreta</taxon>
    </lineage>
</organism>
<dbReference type="InterPro" id="IPR001969">
    <property type="entry name" value="Aspartic_peptidase_AS"/>
</dbReference>
<evidence type="ECO:0000256" key="2">
    <source>
        <dbReference type="ARBA" id="ARBA00022670"/>
    </source>
</evidence>
<feature type="disulfide bond" evidence="8">
    <location>
        <begin position="304"/>
        <end position="343"/>
    </location>
</feature>
<protein>
    <recommendedName>
        <fullName evidence="11">Peptidase A1 domain-containing protein</fullName>
    </recommendedName>
</protein>
<keyword evidence="2 9" id="KW-0645">Protease</keyword>
<dbReference type="OrthoDB" id="771136at2759"/>
<evidence type="ECO:0000256" key="5">
    <source>
        <dbReference type="ARBA" id="ARBA00023157"/>
    </source>
</evidence>
<dbReference type="Gene3D" id="2.40.70.10">
    <property type="entry name" value="Acid Proteases"/>
    <property type="match status" value="2"/>
</dbReference>
<dbReference type="InterPro" id="IPR021109">
    <property type="entry name" value="Peptidase_aspartic_dom_sf"/>
</dbReference>
<evidence type="ECO:0000256" key="1">
    <source>
        <dbReference type="ARBA" id="ARBA00007447"/>
    </source>
</evidence>
<keyword evidence="10" id="KW-0732">Signal</keyword>
<dbReference type="AlphaFoldDB" id="A0A9N9TYV4"/>
<dbReference type="PANTHER" id="PTHR47966:SF51">
    <property type="entry name" value="BETA-SITE APP-CLEAVING ENZYME, ISOFORM A-RELATED"/>
    <property type="match status" value="1"/>
</dbReference>
<feature type="chain" id="PRO_5040334196" description="Peptidase A1 domain-containing protein" evidence="10">
    <location>
        <begin position="18"/>
        <end position="387"/>
    </location>
</feature>
<keyword evidence="6" id="KW-0325">Glycoprotein</keyword>
<feature type="disulfide bond" evidence="8">
    <location>
        <begin position="260"/>
        <end position="264"/>
    </location>
</feature>
<dbReference type="PRINTS" id="PR00792">
    <property type="entry name" value="PEPSIN"/>
</dbReference>
<keyword evidence="5 8" id="KW-1015">Disulfide bond</keyword>
<sequence>MIAKSFTLLACLALVQSEFIRMPLKRMQSARQTPTGLGLNGKRQSLLGKYQSGQVILDNYFNLTYSAEISIGTPPQKFLVLVDTGSPTLWVPSIKCGKDNVACQKHNKYDSTKSSTYKANGTEFMVNYGTSSVVGIVSSDNVEIGGITVTDQLFAEVLVENGDIFPDAKYDGYLGLSYDTIAVNNIPTLFGNLFAQHPDLSPVFSLYFSKNADEKSGGEMTIGGTNPQYYKGNFSYIPVTKKGFWEIKMDKINVESKTVCAGSCKTMIDTSVALIAGPLEEILDIQDAIGAFFNERYFVFTVNCNRKDSLPDVNFVLNGKNFTLTNEDYIIEVYDNFINTTVCIPGFMFLEGEIGDGITWVLGQLFLENFYTLFDFKENRVGIAELK</sequence>
<name>A0A9N9TYV4_PHYSR</name>
<evidence type="ECO:0000256" key="7">
    <source>
        <dbReference type="PIRSR" id="PIRSR601461-1"/>
    </source>
</evidence>
<dbReference type="GO" id="GO:0006508">
    <property type="term" value="P:proteolysis"/>
    <property type="evidence" value="ECO:0007669"/>
    <property type="project" value="UniProtKB-KW"/>
</dbReference>
<evidence type="ECO:0000313" key="13">
    <source>
        <dbReference type="Proteomes" id="UP001153712"/>
    </source>
</evidence>
<dbReference type="InterPro" id="IPR001461">
    <property type="entry name" value="Aspartic_peptidase_A1"/>
</dbReference>
<evidence type="ECO:0000256" key="10">
    <source>
        <dbReference type="SAM" id="SignalP"/>
    </source>
</evidence>
<dbReference type="Proteomes" id="UP001153712">
    <property type="component" value="Chromosome 7"/>
</dbReference>
<keyword evidence="13" id="KW-1185">Reference proteome</keyword>
<dbReference type="SUPFAM" id="SSF50630">
    <property type="entry name" value="Acid proteases"/>
    <property type="match status" value="1"/>
</dbReference>
<dbReference type="EMBL" id="OU900100">
    <property type="protein sequence ID" value="CAG9863994.1"/>
    <property type="molecule type" value="Genomic_DNA"/>
</dbReference>
<reference evidence="12" key="1">
    <citation type="submission" date="2022-01" db="EMBL/GenBank/DDBJ databases">
        <authorList>
            <person name="King R."/>
        </authorList>
    </citation>
    <scope>NUCLEOTIDE SEQUENCE</scope>
</reference>
<evidence type="ECO:0000256" key="6">
    <source>
        <dbReference type="ARBA" id="ARBA00023180"/>
    </source>
</evidence>
<evidence type="ECO:0000256" key="3">
    <source>
        <dbReference type="ARBA" id="ARBA00022750"/>
    </source>
</evidence>
<proteinExistence type="inferred from homology"/>
<feature type="active site" evidence="7">
    <location>
        <position position="269"/>
    </location>
</feature>
<evidence type="ECO:0000256" key="8">
    <source>
        <dbReference type="PIRSR" id="PIRSR601461-2"/>
    </source>
</evidence>
<dbReference type="FunFam" id="2.40.70.10:FF:000008">
    <property type="entry name" value="Cathepsin D"/>
    <property type="match status" value="1"/>
</dbReference>
<dbReference type="PROSITE" id="PS00141">
    <property type="entry name" value="ASP_PROTEASE"/>
    <property type="match status" value="1"/>
</dbReference>
<dbReference type="PROSITE" id="PS51767">
    <property type="entry name" value="PEPTIDASE_A1"/>
    <property type="match status" value="1"/>
</dbReference>
<dbReference type="GO" id="GO:0004190">
    <property type="term" value="F:aspartic-type endopeptidase activity"/>
    <property type="evidence" value="ECO:0007669"/>
    <property type="project" value="UniProtKB-KW"/>
</dbReference>
<comment type="similarity">
    <text evidence="1 9">Belongs to the peptidase A1 family.</text>
</comment>
<feature type="signal peptide" evidence="10">
    <location>
        <begin position="1"/>
        <end position="17"/>
    </location>
</feature>
<dbReference type="FunFam" id="2.40.70.10:FF:000002">
    <property type="entry name" value="Vacuolar aspartic proteinase"/>
    <property type="match status" value="1"/>
</dbReference>
<dbReference type="PANTHER" id="PTHR47966">
    <property type="entry name" value="BETA-SITE APP-CLEAVING ENZYME, ISOFORM A-RELATED"/>
    <property type="match status" value="1"/>
</dbReference>
<feature type="disulfide bond" evidence="8">
    <location>
        <begin position="96"/>
        <end position="103"/>
    </location>
</feature>
<dbReference type="InterPro" id="IPR033121">
    <property type="entry name" value="PEPTIDASE_A1"/>
</dbReference>
<gene>
    <name evidence="12" type="ORF">PHYEVI_LOCUS10263</name>
</gene>
<dbReference type="Pfam" id="PF00026">
    <property type="entry name" value="Asp"/>
    <property type="match status" value="1"/>
</dbReference>
<evidence type="ECO:0000256" key="4">
    <source>
        <dbReference type="ARBA" id="ARBA00022801"/>
    </source>
</evidence>
<feature type="domain" description="Peptidase A1" evidence="11">
    <location>
        <begin position="65"/>
        <end position="384"/>
    </location>
</feature>